<accession>H6R8K3</accession>
<dbReference type="InterPro" id="IPR036237">
    <property type="entry name" value="Xyl_isomerase-like_sf"/>
</dbReference>
<name>H6R8K3_NOCCG</name>
<dbReference type="Proteomes" id="UP000008190">
    <property type="component" value="Chromosome"/>
</dbReference>
<dbReference type="PANTHER" id="PTHR42194:SF1">
    <property type="entry name" value="UPF0276 PROTEIN HI_1600"/>
    <property type="match status" value="1"/>
</dbReference>
<dbReference type="KEGG" id="ncy:NOCYR_5402"/>
<sequence length="287" mass="30856">MNGPLPDHALGIGWCSEICGLIDQLDGLDFCEVIAESLPATAAVPPELEALRARGTSVVPHGVTLSLGGVDPVDDRRIAHLALCAERVSAPLVSEHVAFVRAGGLEAGHLLPVPRTRASLEVLTRNIIRTQDGLPVPLAVENIAALFDWPDDEFTESEFLAELVERTGVHLLIDIANVYANARNRGRDPLAELRRLPTDRLAYCHIAGGTESGGRYHDTHQHPVPAEVLTLVAEFTTDCPAPLMLERDGNYPPAEELLDELDAIANAAARAPITARARAARSVRGRV</sequence>
<gene>
    <name evidence="1" type="ordered locus">NOCYR_5402</name>
</gene>
<dbReference type="Pfam" id="PF05114">
    <property type="entry name" value="MbnB_TglH_ChrH"/>
    <property type="match status" value="1"/>
</dbReference>
<evidence type="ECO:0000313" key="1">
    <source>
        <dbReference type="EMBL" id="CCF66150.1"/>
    </source>
</evidence>
<dbReference type="EMBL" id="FO082843">
    <property type="protein sequence ID" value="CCF66150.1"/>
    <property type="molecule type" value="Genomic_DNA"/>
</dbReference>
<reference evidence="1 2" key="1">
    <citation type="journal article" date="2012" name="J. Bacteriol.">
        <title>Genome sequence of the human- and animal-pathogenic strain Nocardia cyriacigeorgica GUH-2.</title>
        <authorList>
            <person name="Zoropogui A."/>
            <person name="Pujic P."/>
            <person name="Normand P."/>
            <person name="Barbe V."/>
            <person name="Beaman B."/>
            <person name="Beaman L."/>
            <person name="Boiron P."/>
            <person name="Colinon C."/>
            <person name="Deredjian A."/>
            <person name="Graindorge A."/>
            <person name="Mangenot S."/>
            <person name="Nazaret S."/>
            <person name="Neto M."/>
            <person name="Petit S."/>
            <person name="Roche D."/>
            <person name="Vallenet D."/>
            <person name="Rodriguez-Nava V."/>
            <person name="Richard Y."/>
            <person name="Cournoyer B."/>
            <person name="Blaha D."/>
        </authorList>
    </citation>
    <scope>NUCLEOTIDE SEQUENCE [LARGE SCALE GENOMIC DNA]</scope>
    <source>
        <strain evidence="1 2">GUH-2</strain>
    </source>
</reference>
<protein>
    <recommendedName>
        <fullName evidence="3">DUF692 domain-containing protein</fullName>
    </recommendedName>
</protein>
<dbReference type="eggNOG" id="COG3220">
    <property type="taxonomic scope" value="Bacteria"/>
</dbReference>
<organism evidence="1 2">
    <name type="scientific">Nocardia cyriacigeorgica (strain GUH-2)</name>
    <dbReference type="NCBI Taxonomy" id="1127134"/>
    <lineage>
        <taxon>Bacteria</taxon>
        <taxon>Bacillati</taxon>
        <taxon>Actinomycetota</taxon>
        <taxon>Actinomycetes</taxon>
        <taxon>Mycobacteriales</taxon>
        <taxon>Nocardiaceae</taxon>
        <taxon>Nocardia</taxon>
    </lineage>
</organism>
<dbReference type="PANTHER" id="PTHR42194">
    <property type="entry name" value="UPF0276 PROTEIN HI_1600"/>
    <property type="match status" value="1"/>
</dbReference>
<dbReference type="SUPFAM" id="SSF51658">
    <property type="entry name" value="Xylose isomerase-like"/>
    <property type="match status" value="1"/>
</dbReference>
<evidence type="ECO:0008006" key="3">
    <source>
        <dbReference type="Google" id="ProtNLM"/>
    </source>
</evidence>
<dbReference type="RefSeq" id="WP_014353594.1">
    <property type="nucleotide sequence ID" value="NC_016887.1"/>
</dbReference>
<dbReference type="HOGENOM" id="CLU_064263_0_0_11"/>
<dbReference type="InterPro" id="IPR007801">
    <property type="entry name" value="MbnB/TglH/ChrH"/>
</dbReference>
<dbReference type="NCBIfam" id="NF003818">
    <property type="entry name" value="PRK05409.1"/>
    <property type="match status" value="1"/>
</dbReference>
<dbReference type="Gene3D" id="3.20.20.150">
    <property type="entry name" value="Divalent-metal-dependent TIM barrel enzymes"/>
    <property type="match status" value="1"/>
</dbReference>
<dbReference type="STRING" id="1127134.NOCYR_5402"/>
<keyword evidence="2" id="KW-1185">Reference proteome</keyword>
<proteinExistence type="predicted"/>
<dbReference type="AlphaFoldDB" id="H6R8K3"/>
<evidence type="ECO:0000313" key="2">
    <source>
        <dbReference type="Proteomes" id="UP000008190"/>
    </source>
</evidence>